<feature type="domain" description="Glycosyltransferase 2-like" evidence="9">
    <location>
        <begin position="104"/>
        <end position="267"/>
    </location>
</feature>
<keyword evidence="5 8" id="KW-1133">Transmembrane helix</keyword>
<dbReference type="CDD" id="cd06421">
    <property type="entry name" value="CESA_CelA_like"/>
    <property type="match status" value="1"/>
</dbReference>
<evidence type="ECO:0000313" key="11">
    <source>
        <dbReference type="Proteomes" id="UP000325827"/>
    </source>
</evidence>
<evidence type="ECO:0000256" key="5">
    <source>
        <dbReference type="ARBA" id="ARBA00022989"/>
    </source>
</evidence>
<evidence type="ECO:0000259" key="9">
    <source>
        <dbReference type="Pfam" id="PF00535"/>
    </source>
</evidence>
<sequence length="629" mass="69392">MDGERSAVTQVIVPTRDRSRAELASPRRALTLRVIAVMSVILGVNYIAWRWLDSINWSAWWISIPLVVAETYGLIDISLFAMTMWRSQGRPAPPAPDPGATVDVFITTCNEPLELVMNTAIAAQKIRFPHQTWILDDGERTEMRAAAEEAGIGYVTRSADWKDRPRHAKAGNLNNALECTAGEFILVLDADQIPRPEILHNTLGYFRDEGVAVVQTPQVFSNVPEGDPLGSQAELFYGPIQQGKDGWNAAFYCGSNAVLRREALMQLGVVEYAREVDERIAVALPAAARVVERERARGAGRDESTDRALSETALALEEARAAMGAGVAVASVTFELHRRVSTADRPLSDSVRNSLSQIVIGSPGEAQPIMPLATDSVTEDLATCMRLHGLGWKSVYHHEPLADGLAPDDVGSMLTQRLRWAQGTIQVFLRENPLGRKTLTIPQRLMYFATMWTYLSGFATVVYLAAPIIFLVFGILPVATTALEFFIRFIPFIVMNCLLFFVAAHRLTFWRGQQYSVALFPVWISACATAFTNVVFRRPLGFAVTPKTRQESAGHWRLVRVQLVTMALLVLAMIIGLFNLMFHRADLIATVVNLACATFDLVALSVLIVGVRYQGFTSSRAATRGARSS</sequence>
<comment type="caution">
    <text evidence="10">The sequence shown here is derived from an EMBL/GenBank/DDBJ whole genome shotgun (WGS) entry which is preliminary data.</text>
</comment>
<keyword evidence="11" id="KW-1185">Reference proteome</keyword>
<dbReference type="PANTHER" id="PTHR43867">
    <property type="entry name" value="CELLULOSE SYNTHASE CATALYTIC SUBUNIT A [UDP-FORMING]"/>
    <property type="match status" value="1"/>
</dbReference>
<dbReference type="InterPro" id="IPR050321">
    <property type="entry name" value="Glycosyltr_2/OpgH_subfam"/>
</dbReference>
<accession>A0A5J5IYJ5</accession>
<dbReference type="EMBL" id="VYSA01000002">
    <property type="protein sequence ID" value="KAA9107512.1"/>
    <property type="molecule type" value="Genomic_DNA"/>
</dbReference>
<protein>
    <submittedName>
        <fullName evidence="10">Glycosyltransferase</fullName>
    </submittedName>
</protein>
<evidence type="ECO:0000256" key="4">
    <source>
        <dbReference type="ARBA" id="ARBA00022692"/>
    </source>
</evidence>
<feature type="transmembrane region" description="Helical" evidence="8">
    <location>
        <begin position="587"/>
        <end position="611"/>
    </location>
</feature>
<feature type="transmembrane region" description="Helical" evidence="8">
    <location>
        <begin position="58"/>
        <end position="81"/>
    </location>
</feature>
<proteinExistence type="predicted"/>
<evidence type="ECO:0000256" key="1">
    <source>
        <dbReference type="ARBA" id="ARBA00004127"/>
    </source>
</evidence>
<evidence type="ECO:0000256" key="3">
    <source>
        <dbReference type="ARBA" id="ARBA00022679"/>
    </source>
</evidence>
<keyword evidence="3 10" id="KW-0808">Transferase</keyword>
<dbReference type="GO" id="GO:0005886">
    <property type="term" value="C:plasma membrane"/>
    <property type="evidence" value="ECO:0007669"/>
    <property type="project" value="TreeGrafter"/>
</dbReference>
<dbReference type="GO" id="GO:0016760">
    <property type="term" value="F:cellulose synthase (UDP-forming) activity"/>
    <property type="evidence" value="ECO:0007669"/>
    <property type="project" value="InterPro"/>
</dbReference>
<feature type="binding site" evidence="7">
    <location>
        <position position="169"/>
    </location>
    <ligand>
        <name>Mn(2+)</name>
        <dbReference type="ChEBI" id="CHEBI:29035"/>
    </ligand>
</feature>
<dbReference type="InterPro" id="IPR001173">
    <property type="entry name" value="Glyco_trans_2-like"/>
</dbReference>
<feature type="transmembrane region" description="Helical" evidence="8">
    <location>
        <begin position="30"/>
        <end position="52"/>
    </location>
</feature>
<organism evidence="10 11">
    <name type="scientific">Microbacterium rhizomatis</name>
    <dbReference type="NCBI Taxonomy" id="1631477"/>
    <lineage>
        <taxon>Bacteria</taxon>
        <taxon>Bacillati</taxon>
        <taxon>Actinomycetota</taxon>
        <taxon>Actinomycetes</taxon>
        <taxon>Micrococcales</taxon>
        <taxon>Microbacteriaceae</taxon>
        <taxon>Microbacterium</taxon>
    </lineage>
</organism>
<feature type="transmembrane region" description="Helical" evidence="8">
    <location>
        <begin position="485"/>
        <end position="503"/>
    </location>
</feature>
<name>A0A5J5IYJ5_9MICO</name>
<dbReference type="InterPro" id="IPR029044">
    <property type="entry name" value="Nucleotide-diphossugar_trans"/>
</dbReference>
<feature type="binding site" evidence="7">
    <location>
        <position position="189"/>
    </location>
    <ligand>
        <name>Mn(2+)</name>
        <dbReference type="ChEBI" id="CHEBI:29035"/>
    </ligand>
</feature>
<keyword evidence="2" id="KW-0328">Glycosyltransferase</keyword>
<keyword evidence="6 8" id="KW-0472">Membrane</keyword>
<dbReference type="GO" id="GO:0030244">
    <property type="term" value="P:cellulose biosynthetic process"/>
    <property type="evidence" value="ECO:0007669"/>
    <property type="project" value="InterPro"/>
</dbReference>
<evidence type="ECO:0000256" key="2">
    <source>
        <dbReference type="ARBA" id="ARBA00022676"/>
    </source>
</evidence>
<feature type="transmembrane region" description="Helical" evidence="8">
    <location>
        <begin position="556"/>
        <end position="580"/>
    </location>
</feature>
<dbReference type="AlphaFoldDB" id="A0A5J5IYJ5"/>
<dbReference type="OrthoDB" id="9806824at2"/>
<comment type="subcellular location">
    <subcellularLocation>
        <location evidence="1">Endomembrane system</location>
        <topology evidence="1">Multi-pass membrane protein</topology>
    </subcellularLocation>
</comment>
<feature type="transmembrane region" description="Helical" evidence="8">
    <location>
        <begin position="452"/>
        <end position="479"/>
    </location>
</feature>
<feature type="transmembrane region" description="Helical" evidence="8">
    <location>
        <begin position="515"/>
        <end position="536"/>
    </location>
</feature>
<dbReference type="Pfam" id="PF03552">
    <property type="entry name" value="Cellulose_synt"/>
    <property type="match status" value="1"/>
</dbReference>
<gene>
    <name evidence="10" type="ORF">F6B43_08535</name>
</gene>
<dbReference type="Gene3D" id="3.90.550.10">
    <property type="entry name" value="Spore Coat Polysaccharide Biosynthesis Protein SpsA, Chain A"/>
    <property type="match status" value="2"/>
</dbReference>
<dbReference type="GO" id="GO:0012505">
    <property type="term" value="C:endomembrane system"/>
    <property type="evidence" value="ECO:0007669"/>
    <property type="project" value="UniProtKB-SubCell"/>
</dbReference>
<evidence type="ECO:0000256" key="7">
    <source>
        <dbReference type="PIRSR" id="PIRSR605150-3"/>
    </source>
</evidence>
<dbReference type="InterPro" id="IPR005150">
    <property type="entry name" value="Cellulose_synth"/>
</dbReference>
<dbReference type="SUPFAM" id="SSF53448">
    <property type="entry name" value="Nucleotide-diphospho-sugar transferases"/>
    <property type="match status" value="1"/>
</dbReference>
<dbReference type="Proteomes" id="UP000325827">
    <property type="component" value="Unassembled WGS sequence"/>
</dbReference>
<evidence type="ECO:0000313" key="10">
    <source>
        <dbReference type="EMBL" id="KAA9107512.1"/>
    </source>
</evidence>
<dbReference type="PANTHER" id="PTHR43867:SF2">
    <property type="entry name" value="CELLULOSE SYNTHASE CATALYTIC SUBUNIT A [UDP-FORMING]"/>
    <property type="match status" value="1"/>
</dbReference>
<keyword evidence="4 8" id="KW-0812">Transmembrane</keyword>
<reference evidence="11" key="1">
    <citation type="submission" date="2019-09" db="EMBL/GenBank/DDBJ databases">
        <title>Mumia zhuanghuii sp. nov. isolated from the intestinal contents of plateau pika (Ochotona curzoniae) in the Qinghai-Tibet plateau of China.</title>
        <authorList>
            <person name="Tian Z."/>
        </authorList>
    </citation>
    <scope>NUCLEOTIDE SEQUENCE [LARGE SCALE GENOMIC DNA]</scope>
    <source>
        <strain evidence="11">JCM 30598</strain>
    </source>
</reference>
<evidence type="ECO:0000256" key="6">
    <source>
        <dbReference type="ARBA" id="ARBA00023136"/>
    </source>
</evidence>
<evidence type="ECO:0000256" key="8">
    <source>
        <dbReference type="SAM" id="Phobius"/>
    </source>
</evidence>
<dbReference type="Pfam" id="PF00535">
    <property type="entry name" value="Glycos_transf_2"/>
    <property type="match status" value="1"/>
</dbReference>